<feature type="chain" id="PRO_5031347922" description="Lipoprotein" evidence="1">
    <location>
        <begin position="23"/>
        <end position="123"/>
    </location>
</feature>
<protein>
    <recommendedName>
        <fullName evidence="4">Lipoprotein</fullName>
    </recommendedName>
</protein>
<feature type="signal peptide" evidence="1">
    <location>
        <begin position="1"/>
        <end position="22"/>
    </location>
</feature>
<evidence type="ECO:0008006" key="4">
    <source>
        <dbReference type="Google" id="ProtNLM"/>
    </source>
</evidence>
<sequence>MRNRLKWLFFVVLIMMISCRSASQVQIVGGSDADQVTGNNKGLRVSPGTCVFYGELLTVEGNGVIIGVQSLDGCGPGVTRYPKVGTKISARFKGELGASVGQKVHVKVMEFEKSFSILEIIPL</sequence>
<accession>A0A7X8SJN0</accession>
<evidence type="ECO:0000256" key="1">
    <source>
        <dbReference type="SAM" id="SignalP"/>
    </source>
</evidence>
<reference evidence="2 3" key="1">
    <citation type="submission" date="2020-04" db="EMBL/GenBank/DDBJ databases">
        <title>Flammeovirga sp. SR4, a novel species isolated from seawater.</title>
        <authorList>
            <person name="Wang X."/>
        </authorList>
    </citation>
    <scope>NUCLEOTIDE SEQUENCE [LARGE SCALE GENOMIC DNA]</scope>
    <source>
        <strain evidence="2 3">SR4</strain>
    </source>
</reference>
<dbReference type="Proteomes" id="UP000585050">
    <property type="component" value="Unassembled WGS sequence"/>
</dbReference>
<dbReference type="PROSITE" id="PS51257">
    <property type="entry name" value="PROKAR_LIPOPROTEIN"/>
    <property type="match status" value="1"/>
</dbReference>
<comment type="caution">
    <text evidence="2">The sequence shown here is derived from an EMBL/GenBank/DDBJ whole genome shotgun (WGS) entry which is preliminary data.</text>
</comment>
<gene>
    <name evidence="2" type="ORF">HGP29_09005</name>
</gene>
<organism evidence="2 3">
    <name type="scientific">Flammeovirga agarivorans</name>
    <dbReference type="NCBI Taxonomy" id="2726742"/>
    <lineage>
        <taxon>Bacteria</taxon>
        <taxon>Pseudomonadati</taxon>
        <taxon>Bacteroidota</taxon>
        <taxon>Cytophagia</taxon>
        <taxon>Cytophagales</taxon>
        <taxon>Flammeovirgaceae</taxon>
        <taxon>Flammeovirga</taxon>
    </lineage>
</organism>
<evidence type="ECO:0000313" key="2">
    <source>
        <dbReference type="EMBL" id="NLR91343.1"/>
    </source>
</evidence>
<name>A0A7X8SJN0_9BACT</name>
<keyword evidence="1" id="KW-0732">Signal</keyword>
<dbReference type="AlphaFoldDB" id="A0A7X8SJN0"/>
<dbReference type="RefSeq" id="WP_168882034.1">
    <property type="nucleotide sequence ID" value="NZ_JABAIL010000002.1"/>
</dbReference>
<proteinExistence type="predicted"/>
<keyword evidence="3" id="KW-1185">Reference proteome</keyword>
<dbReference type="EMBL" id="JABAIL010000002">
    <property type="protein sequence ID" value="NLR91343.1"/>
    <property type="molecule type" value="Genomic_DNA"/>
</dbReference>
<evidence type="ECO:0000313" key="3">
    <source>
        <dbReference type="Proteomes" id="UP000585050"/>
    </source>
</evidence>